<feature type="domain" description="Polyphosphate kinase C-terminal" evidence="2">
    <location>
        <begin position="210"/>
        <end position="382"/>
    </location>
</feature>
<keyword evidence="1" id="KW-0808">Transferase</keyword>
<dbReference type="Gene3D" id="3.30.870.10">
    <property type="entry name" value="Endonuclease Chain A"/>
    <property type="match status" value="2"/>
</dbReference>
<proteinExistence type="inferred from homology"/>
<dbReference type="PANTHER" id="PTHR30218">
    <property type="entry name" value="POLYPHOSPHATE KINASE"/>
    <property type="match status" value="1"/>
</dbReference>
<protein>
    <recommendedName>
        <fullName evidence="1">Polyphosphate kinase</fullName>
        <ecNumber evidence="1">2.7.4.1</ecNumber>
    </recommendedName>
</protein>
<comment type="function">
    <text evidence="1">Catalyzes the reversible transfer of the terminal phosphate of ATP to form a long-chain polyphosphate (polyP).</text>
</comment>
<keyword evidence="1" id="KW-0597">Phosphoprotein</keyword>
<name>W4LCJ0_ENTF1</name>
<dbReference type="CDD" id="cd09165">
    <property type="entry name" value="PLDc_PaPPK1_C1_like"/>
    <property type="match status" value="1"/>
</dbReference>
<dbReference type="InterPro" id="IPR041108">
    <property type="entry name" value="PP_kinase_C_1"/>
</dbReference>
<evidence type="ECO:0000259" key="3">
    <source>
        <dbReference type="Pfam" id="PF17941"/>
    </source>
</evidence>
<dbReference type="PATRIC" id="fig|1429438.4.peg.5620"/>
<dbReference type="SUPFAM" id="SSF56024">
    <property type="entry name" value="Phospholipase D/nuclease"/>
    <property type="match status" value="2"/>
</dbReference>
<accession>W4LCJ0</accession>
<dbReference type="Proteomes" id="UP000019141">
    <property type="component" value="Unassembled WGS sequence"/>
</dbReference>
<comment type="similarity">
    <text evidence="1">Belongs to the polyphosphate kinase 1 (PPK1) family.</text>
</comment>
<dbReference type="HOGENOM" id="CLU_693564_0_0_7"/>
<sequence length="397" mass="45089">NGPLGLADLMELTRLDRPALKYPPFLPTLPAPLNNKESMFDLIRWNDLLLYHPYDSFNPVVDFVREAANDPDVLAIKITLYRVGSNSPIVQALKEAQENGKQVAVLLELKARFDEENNIVWARALEDVGVHVRYAVIGLKTHAKMCLVIRKEADGIQRYMHMGTGNYNPLTGRLYTDLSFFTYDPAIGADCSDLFNALTGYSLKTTYRKLLVAPWMRQALLQRIEREIRRHEKHGDGYMAFKMNSLVDPQCIQALYRASQAGVKIDLQVRGICCLRPGVPGVSETISVTSIVGRFLEHARIYYFCNGEEHEVLVGSADLMQRNLDRRVEILFPIQNTHLRDRIIHDILAIHQQDNVQARRLLPDGRYERLTPSEGAATLSSQSWQLTNWRGQLSSTA</sequence>
<organism evidence="4 5">
    <name type="scientific">Entotheonella factor</name>
    <dbReference type="NCBI Taxonomy" id="1429438"/>
    <lineage>
        <taxon>Bacteria</taxon>
        <taxon>Pseudomonadati</taxon>
        <taxon>Nitrospinota/Tectimicrobiota group</taxon>
        <taxon>Candidatus Tectimicrobiota</taxon>
        <taxon>Candidatus Entotheonellia</taxon>
        <taxon>Candidatus Entotheonellales</taxon>
        <taxon>Candidatus Entotheonellaceae</taxon>
        <taxon>Candidatus Entotheonella</taxon>
    </lineage>
</organism>
<dbReference type="InterPro" id="IPR025200">
    <property type="entry name" value="PPK_C_dom2"/>
</dbReference>
<feature type="non-terminal residue" evidence="4">
    <location>
        <position position="1"/>
    </location>
</feature>
<comment type="PTM">
    <text evidence="1">An intermediate of this reaction is the autophosphorylated ppk in which a phosphate is covalently linked to a histidine residue through a N-P bond.</text>
</comment>
<evidence type="ECO:0000259" key="2">
    <source>
        <dbReference type="Pfam" id="PF13090"/>
    </source>
</evidence>
<evidence type="ECO:0000313" key="4">
    <source>
        <dbReference type="EMBL" id="ETW95712.1"/>
    </source>
</evidence>
<dbReference type="NCBIfam" id="TIGR03705">
    <property type="entry name" value="poly_P_kin"/>
    <property type="match status" value="1"/>
</dbReference>
<dbReference type="GO" id="GO:0009358">
    <property type="term" value="C:polyphosphate kinase complex"/>
    <property type="evidence" value="ECO:0007669"/>
    <property type="project" value="InterPro"/>
</dbReference>
<gene>
    <name evidence="4" type="ORF">ETSY1_29495</name>
</gene>
<dbReference type="GO" id="GO:0008976">
    <property type="term" value="F:polyphosphate kinase activity"/>
    <property type="evidence" value="ECO:0007669"/>
    <property type="project" value="UniProtKB-EC"/>
</dbReference>
<dbReference type="PANTHER" id="PTHR30218:SF0">
    <property type="entry name" value="POLYPHOSPHATE KINASE"/>
    <property type="match status" value="1"/>
</dbReference>
<dbReference type="Pfam" id="PF13090">
    <property type="entry name" value="PP_kinase_C"/>
    <property type="match status" value="1"/>
</dbReference>
<comment type="caution">
    <text evidence="4">The sequence shown here is derived from an EMBL/GenBank/DDBJ whole genome shotgun (WGS) entry which is preliminary data.</text>
</comment>
<keyword evidence="5" id="KW-1185">Reference proteome</keyword>
<dbReference type="GO" id="GO:0006799">
    <property type="term" value="P:polyphosphate biosynthetic process"/>
    <property type="evidence" value="ECO:0007669"/>
    <property type="project" value="InterPro"/>
</dbReference>
<comment type="catalytic activity">
    <reaction evidence="1">
        <text>[phosphate](n) + ATP = [phosphate](n+1) + ADP</text>
        <dbReference type="Rhea" id="RHEA:19573"/>
        <dbReference type="Rhea" id="RHEA-COMP:9859"/>
        <dbReference type="Rhea" id="RHEA-COMP:14280"/>
        <dbReference type="ChEBI" id="CHEBI:16838"/>
        <dbReference type="ChEBI" id="CHEBI:30616"/>
        <dbReference type="ChEBI" id="CHEBI:456216"/>
        <dbReference type="EC" id="2.7.4.1"/>
    </reaction>
</comment>
<dbReference type="InterPro" id="IPR003414">
    <property type="entry name" value="PP_kinase"/>
</dbReference>
<reference evidence="4 5" key="1">
    <citation type="journal article" date="2014" name="Nature">
        <title>An environmental bacterial taxon with a large and distinct metabolic repertoire.</title>
        <authorList>
            <person name="Wilson M.C."/>
            <person name="Mori T."/>
            <person name="Ruckert C."/>
            <person name="Uria A.R."/>
            <person name="Helf M.J."/>
            <person name="Takada K."/>
            <person name="Gernert C."/>
            <person name="Steffens U.A."/>
            <person name="Heycke N."/>
            <person name="Schmitt S."/>
            <person name="Rinke C."/>
            <person name="Helfrich E.J."/>
            <person name="Brachmann A.O."/>
            <person name="Gurgui C."/>
            <person name="Wakimoto T."/>
            <person name="Kracht M."/>
            <person name="Crusemann M."/>
            <person name="Hentschel U."/>
            <person name="Abe I."/>
            <person name="Matsunaga S."/>
            <person name="Kalinowski J."/>
            <person name="Takeyama H."/>
            <person name="Piel J."/>
        </authorList>
    </citation>
    <scope>NUCLEOTIDE SEQUENCE [LARGE SCALE GENOMIC DNA]</scope>
    <source>
        <strain evidence="5">TSY1</strain>
    </source>
</reference>
<dbReference type="Pfam" id="PF17941">
    <property type="entry name" value="PP_kinase_C_1"/>
    <property type="match status" value="1"/>
</dbReference>
<dbReference type="EMBL" id="AZHW01000881">
    <property type="protein sequence ID" value="ETW95712.1"/>
    <property type="molecule type" value="Genomic_DNA"/>
</dbReference>
<feature type="domain" description="Polyphosphate kinase C-terminal" evidence="3">
    <location>
        <begin position="38"/>
        <end position="202"/>
    </location>
</feature>
<dbReference type="AlphaFoldDB" id="W4LCJ0"/>
<evidence type="ECO:0000256" key="1">
    <source>
        <dbReference type="RuleBase" id="RU003800"/>
    </source>
</evidence>
<dbReference type="EC" id="2.7.4.1" evidence="1"/>
<dbReference type="CDD" id="cd09168">
    <property type="entry name" value="PLDc_PaPPK1_C2_like"/>
    <property type="match status" value="1"/>
</dbReference>
<evidence type="ECO:0000313" key="5">
    <source>
        <dbReference type="Proteomes" id="UP000019141"/>
    </source>
</evidence>